<feature type="coiled-coil region" evidence="1">
    <location>
        <begin position="104"/>
        <end position="131"/>
    </location>
</feature>
<feature type="coiled-coil region" evidence="1">
    <location>
        <begin position="525"/>
        <end position="552"/>
    </location>
</feature>
<evidence type="ECO:0000256" key="1">
    <source>
        <dbReference type="SAM" id="Coils"/>
    </source>
</evidence>
<protein>
    <submittedName>
        <fullName evidence="3">Uncharacterized protein</fullName>
    </submittedName>
</protein>
<gene>
    <name evidence="3" type="ORF">GIB67_028356</name>
</gene>
<feature type="coiled-coil region" evidence="1">
    <location>
        <begin position="202"/>
        <end position="229"/>
    </location>
</feature>
<keyword evidence="4" id="KW-1185">Reference proteome</keyword>
<accession>A0A7J7MI63</accession>
<comment type="caution">
    <text evidence="3">The sequence shown here is derived from an EMBL/GenBank/DDBJ whole genome shotgun (WGS) entry which is preliminary data.</text>
</comment>
<organism evidence="3 4">
    <name type="scientific">Kingdonia uniflora</name>
    <dbReference type="NCBI Taxonomy" id="39325"/>
    <lineage>
        <taxon>Eukaryota</taxon>
        <taxon>Viridiplantae</taxon>
        <taxon>Streptophyta</taxon>
        <taxon>Embryophyta</taxon>
        <taxon>Tracheophyta</taxon>
        <taxon>Spermatophyta</taxon>
        <taxon>Magnoliopsida</taxon>
        <taxon>Ranunculales</taxon>
        <taxon>Circaeasteraceae</taxon>
        <taxon>Kingdonia</taxon>
    </lineage>
</organism>
<keyword evidence="1" id="KW-0175">Coiled coil</keyword>
<dbReference type="AlphaFoldDB" id="A0A7J7MI63"/>
<proteinExistence type="predicted"/>
<evidence type="ECO:0000313" key="3">
    <source>
        <dbReference type="EMBL" id="KAF6154464.1"/>
    </source>
</evidence>
<evidence type="ECO:0000256" key="2">
    <source>
        <dbReference type="SAM" id="MobiDB-lite"/>
    </source>
</evidence>
<reference evidence="3 4" key="1">
    <citation type="journal article" date="2020" name="IScience">
        <title>Genome Sequencing of the Endangered Kingdonia uniflora (Circaeasteraceae, Ranunculales) Reveals Potential Mechanisms of Evolutionary Specialization.</title>
        <authorList>
            <person name="Sun Y."/>
            <person name="Deng T."/>
            <person name="Zhang A."/>
            <person name="Moore M.J."/>
            <person name="Landis J.B."/>
            <person name="Lin N."/>
            <person name="Zhang H."/>
            <person name="Zhang X."/>
            <person name="Huang J."/>
            <person name="Zhang X."/>
            <person name="Sun H."/>
            <person name="Wang H."/>
        </authorList>
    </citation>
    <scope>NUCLEOTIDE SEQUENCE [LARGE SCALE GENOMIC DNA]</scope>
    <source>
        <strain evidence="3">TB1705</strain>
        <tissue evidence="3">Leaf</tissue>
    </source>
</reference>
<sequence>MATSGSAYADVMEIPACDAGTSSSLVGRHRVKRTVPASEQTTLVQTPQGVDLKAVEQEALDLAKRDPIRLNTQIRSSISQLSVAWKSAAEVLKKEKVLQKEQFEKEEALQKDQFEKEVAAIKKEVEDEAKKAVDIVVASRNKLIQAFYFWSLSKEDINLALAGKYNEIFPGDDAFPVAEQSPAPPVADDTTKEEVVRLRGKMIKLEKALSRARDSINRTQQDVEVENDKVQNMWFAKGNEGGGASTSKPRAEESEEEEVEDLLPHTRHKTHPQEAEDDEQDELVVLSASNKELPAKLQQCLLVVENTTLSNSKLESDMLELQSRLNVVTVELSCKDVEILTANNEAKLWKKSLKKKKLETMAVYQQVLDPLSTIDKQKNNLLYHQSVVTNNIDLLMKQDAEIRYMRERLKRLNWDLREARDSCQRKSDCAKTHEKACPKRDRRLNETINKCNTRIADLDREKQALILKCMQGNKVFKELHVKYKESQRMVDATEDEINYSKEVDKKLQRLKQEMEHCVQITKQYRDSLLYEKKSLADRCKDLEDELNKVKAEFCDATLLIVDNVALRVMAMLHADVEKFRIERESILAASTEYVMKYDLQLARLSYIDNLMSRVMELLNAPSTVVDVAIPFPALLSSEPGESLNVVRPKREK</sequence>
<evidence type="ECO:0000313" key="4">
    <source>
        <dbReference type="Proteomes" id="UP000541444"/>
    </source>
</evidence>
<dbReference type="EMBL" id="JACGCM010001497">
    <property type="protein sequence ID" value="KAF6154464.1"/>
    <property type="molecule type" value="Genomic_DNA"/>
</dbReference>
<dbReference type="Proteomes" id="UP000541444">
    <property type="component" value="Unassembled WGS sequence"/>
</dbReference>
<name>A0A7J7MI63_9MAGN</name>
<feature type="region of interest" description="Disordered" evidence="2">
    <location>
        <begin position="235"/>
        <end position="279"/>
    </location>
</feature>